<organism evidence="1 2">
    <name type="scientific">Candidatus Avoscillospira avistercoris</name>
    <dbReference type="NCBI Taxonomy" id="2840707"/>
    <lineage>
        <taxon>Bacteria</taxon>
        <taxon>Bacillati</taxon>
        <taxon>Bacillota</taxon>
        <taxon>Clostridia</taxon>
        <taxon>Eubacteriales</taxon>
        <taxon>Oscillospiraceae</taxon>
        <taxon>Oscillospiraceae incertae sedis</taxon>
        <taxon>Candidatus Avoscillospira</taxon>
    </lineage>
</organism>
<protein>
    <recommendedName>
        <fullName evidence="3">Smr domain-containing protein</fullName>
    </recommendedName>
</protein>
<dbReference type="Proteomes" id="UP000886741">
    <property type="component" value="Unassembled WGS sequence"/>
</dbReference>
<gene>
    <name evidence="1" type="ORF">IAA83_10080</name>
</gene>
<reference evidence="1" key="1">
    <citation type="submission" date="2020-10" db="EMBL/GenBank/DDBJ databases">
        <authorList>
            <person name="Gilroy R."/>
        </authorList>
    </citation>
    <scope>NUCLEOTIDE SEQUENCE</scope>
    <source>
        <strain evidence="1">ChiBcec16-1751</strain>
    </source>
</reference>
<proteinExistence type="predicted"/>
<evidence type="ECO:0008006" key="3">
    <source>
        <dbReference type="Google" id="ProtNLM"/>
    </source>
</evidence>
<dbReference type="AlphaFoldDB" id="A0A9D1JTR6"/>
<evidence type="ECO:0000313" key="2">
    <source>
        <dbReference type="Proteomes" id="UP000886741"/>
    </source>
</evidence>
<sequence length="114" mass="12918">MSKLREVNLEQGMPYVADAVKRLTFEVHHSKSMGCTVLKIIHGYGSSGKGGKIRIAARERLDFLQKKNEIRGYIIGEKFSIFDATTLKAFQSCPELRKDRDLERSNNGVTFILL</sequence>
<dbReference type="EMBL" id="DVJJ01000152">
    <property type="protein sequence ID" value="HIS65695.1"/>
    <property type="molecule type" value="Genomic_DNA"/>
</dbReference>
<comment type="caution">
    <text evidence="1">The sequence shown here is derived from an EMBL/GenBank/DDBJ whole genome shotgun (WGS) entry which is preliminary data.</text>
</comment>
<name>A0A9D1JTR6_9FIRM</name>
<accession>A0A9D1JTR6</accession>
<reference evidence="1" key="2">
    <citation type="journal article" date="2021" name="PeerJ">
        <title>Extensive microbial diversity within the chicken gut microbiome revealed by metagenomics and culture.</title>
        <authorList>
            <person name="Gilroy R."/>
            <person name="Ravi A."/>
            <person name="Getino M."/>
            <person name="Pursley I."/>
            <person name="Horton D.L."/>
            <person name="Alikhan N.F."/>
            <person name="Baker D."/>
            <person name="Gharbi K."/>
            <person name="Hall N."/>
            <person name="Watson M."/>
            <person name="Adriaenssens E.M."/>
            <person name="Foster-Nyarko E."/>
            <person name="Jarju S."/>
            <person name="Secka A."/>
            <person name="Antonio M."/>
            <person name="Oren A."/>
            <person name="Chaudhuri R.R."/>
            <person name="La Ragione R."/>
            <person name="Hildebrand F."/>
            <person name="Pallen M.J."/>
        </authorList>
    </citation>
    <scope>NUCLEOTIDE SEQUENCE</scope>
    <source>
        <strain evidence="1">ChiBcec16-1751</strain>
    </source>
</reference>
<evidence type="ECO:0000313" key="1">
    <source>
        <dbReference type="EMBL" id="HIS65695.1"/>
    </source>
</evidence>